<evidence type="ECO:0000313" key="1">
    <source>
        <dbReference type="EMBL" id="GIY43522.1"/>
    </source>
</evidence>
<accession>A0AAV4TDR1</accession>
<keyword evidence="2" id="KW-1185">Reference proteome</keyword>
<dbReference type="AlphaFoldDB" id="A0AAV4TDR1"/>
<comment type="caution">
    <text evidence="1">The sequence shown here is derived from an EMBL/GenBank/DDBJ whole genome shotgun (WGS) entry which is preliminary data.</text>
</comment>
<evidence type="ECO:0000313" key="2">
    <source>
        <dbReference type="Proteomes" id="UP001054945"/>
    </source>
</evidence>
<organism evidence="1 2">
    <name type="scientific">Caerostris extrusa</name>
    <name type="common">Bark spider</name>
    <name type="synonym">Caerostris bankana</name>
    <dbReference type="NCBI Taxonomy" id="172846"/>
    <lineage>
        <taxon>Eukaryota</taxon>
        <taxon>Metazoa</taxon>
        <taxon>Ecdysozoa</taxon>
        <taxon>Arthropoda</taxon>
        <taxon>Chelicerata</taxon>
        <taxon>Arachnida</taxon>
        <taxon>Araneae</taxon>
        <taxon>Araneomorphae</taxon>
        <taxon>Entelegynae</taxon>
        <taxon>Araneoidea</taxon>
        <taxon>Araneidae</taxon>
        <taxon>Caerostris</taxon>
    </lineage>
</organism>
<protein>
    <submittedName>
        <fullName evidence="1">Uncharacterized protein</fullName>
    </submittedName>
</protein>
<name>A0AAV4TDR1_CAEEX</name>
<proteinExistence type="predicted"/>
<gene>
    <name evidence="1" type="ORF">CEXT_61591</name>
</gene>
<dbReference type="EMBL" id="BPLR01010986">
    <property type="protein sequence ID" value="GIY43522.1"/>
    <property type="molecule type" value="Genomic_DNA"/>
</dbReference>
<dbReference type="Proteomes" id="UP001054945">
    <property type="component" value="Unassembled WGS sequence"/>
</dbReference>
<reference evidence="1 2" key="1">
    <citation type="submission" date="2021-06" db="EMBL/GenBank/DDBJ databases">
        <title>Caerostris extrusa draft genome.</title>
        <authorList>
            <person name="Kono N."/>
            <person name="Arakawa K."/>
        </authorList>
    </citation>
    <scope>NUCLEOTIDE SEQUENCE [LARGE SCALE GENOMIC DNA]</scope>
</reference>
<sequence length="78" mass="8351">MPLSKIHLANGLPAAAGAFVHQCSPPSRGMEASGRVQEITPHPPSVDGSLLTADRGQEITLLHRDSPQLMNEVMFMGF</sequence>